<evidence type="ECO:0000256" key="1">
    <source>
        <dbReference type="SAM" id="MobiDB-lite"/>
    </source>
</evidence>
<name>A0A919L6R7_9ACTN</name>
<comment type="caution">
    <text evidence="2">The sequence shown here is derived from an EMBL/GenBank/DDBJ whole genome shotgun (WGS) entry which is preliminary data.</text>
</comment>
<proteinExistence type="predicted"/>
<organism evidence="2 3">
    <name type="scientific">Streptomyces capitiformicae</name>
    <dbReference type="NCBI Taxonomy" id="2014920"/>
    <lineage>
        <taxon>Bacteria</taxon>
        <taxon>Bacillati</taxon>
        <taxon>Actinomycetota</taxon>
        <taxon>Actinomycetes</taxon>
        <taxon>Kitasatosporales</taxon>
        <taxon>Streptomycetaceae</taxon>
        <taxon>Streptomyces</taxon>
    </lineage>
</organism>
<dbReference type="AlphaFoldDB" id="A0A919L6R7"/>
<evidence type="ECO:0000313" key="2">
    <source>
        <dbReference type="EMBL" id="GHH86022.1"/>
    </source>
</evidence>
<dbReference type="Proteomes" id="UP000603227">
    <property type="component" value="Unassembled WGS sequence"/>
</dbReference>
<protein>
    <submittedName>
        <fullName evidence="2">Uncharacterized protein</fullName>
    </submittedName>
</protein>
<keyword evidence="3" id="KW-1185">Reference proteome</keyword>
<reference evidence="2" key="1">
    <citation type="journal article" date="2014" name="Int. J. Syst. Evol. Microbiol.">
        <title>Complete genome sequence of Corynebacterium casei LMG S-19264T (=DSM 44701T), isolated from a smear-ripened cheese.</title>
        <authorList>
            <consortium name="US DOE Joint Genome Institute (JGI-PGF)"/>
            <person name="Walter F."/>
            <person name="Albersmeier A."/>
            <person name="Kalinowski J."/>
            <person name="Ruckert C."/>
        </authorList>
    </citation>
    <scope>NUCLEOTIDE SEQUENCE</scope>
    <source>
        <strain evidence="2">CGMCC 4.7403</strain>
    </source>
</reference>
<feature type="region of interest" description="Disordered" evidence="1">
    <location>
        <begin position="225"/>
        <end position="314"/>
    </location>
</feature>
<dbReference type="EMBL" id="BNAT01000006">
    <property type="protein sequence ID" value="GHH86022.1"/>
    <property type="molecule type" value="Genomic_DNA"/>
</dbReference>
<feature type="compositionally biased region" description="Low complexity" evidence="1">
    <location>
        <begin position="270"/>
        <end position="283"/>
    </location>
</feature>
<feature type="compositionally biased region" description="Low complexity" evidence="1">
    <location>
        <begin position="300"/>
        <end position="314"/>
    </location>
</feature>
<sequence length="314" mass="33275">MTMRMFPTVRPNGLLRRATVRTPRNLREAPQVSPMFAVPASAETQGGRVTVMHTSVVRTSKARASAAGAPVIRRTVTGVGCAAAVLVTVAACGTVQNLTAGQKVDNAVERLGEQKSLAFGLRLDADPDDLTALAGEESEEVPPEMAEFFTGLRVDVSVKSRKALADSGEKDIVGVGMKVSGDDGALIEYRVVGDYTYYRADMEAMGEAMGVPFPTADELDELPENEQDVLRPSRKASGSKSPPPNWKTPAGTPARPIPANSTRRPRRRSSTPYAASSPASSPSRPRRARTAPRSSPPRPTSATSSRASSTSSSP</sequence>
<evidence type="ECO:0000313" key="3">
    <source>
        <dbReference type="Proteomes" id="UP000603227"/>
    </source>
</evidence>
<accession>A0A919L6R7</accession>
<reference evidence="2" key="2">
    <citation type="submission" date="2020-09" db="EMBL/GenBank/DDBJ databases">
        <authorList>
            <person name="Sun Q."/>
            <person name="Zhou Y."/>
        </authorList>
    </citation>
    <scope>NUCLEOTIDE SEQUENCE</scope>
    <source>
        <strain evidence="2">CGMCC 4.7403</strain>
    </source>
</reference>
<gene>
    <name evidence="2" type="ORF">GCM10017771_21290</name>
</gene>